<sequence length="374" mass="42258">MGNEKQLMHGLNDRLAAYLEKVKSLEATNKELEEKLRNFTVSKVQTHDLSAYDAQLKPLRDQILALIQENSHLALEIDNAKLAADDFRSKYETEYSLRQAVETDINGLKGLKKEYEITQSTLLQDVEALKEEMDFLRKNHGEELANLRDEMSGTVHVDLQAITGVDLSRVLEDIRSEYESVVRRNQDDAERWFLKQAGITQEMDAQSTQTVKTDQTEFTELRRSSQSLSAELEALRVSKLSLEERLAMTNARYQSELQQYAVMVGGVEEELSSIRESITLQSQEYQSLLNLKMKLEMEIATYKQLLEGVESGTGGGARCVLIGQRGVGGGASSQTCWPPQELPAAVCFYLFCAGWKSVQYSLVPLFPRKRVDSL</sequence>
<gene>
    <name evidence="6" type="primary">Krt19</name>
    <name evidence="6" type="ORF">GTO95_0017997</name>
</gene>
<dbReference type="Gene3D" id="1.20.5.500">
    <property type="entry name" value="Single helix bin"/>
    <property type="match status" value="1"/>
</dbReference>
<dbReference type="PROSITE" id="PS00226">
    <property type="entry name" value="IF_ROD_1"/>
    <property type="match status" value="1"/>
</dbReference>
<dbReference type="Pfam" id="PF00038">
    <property type="entry name" value="Filament"/>
    <property type="match status" value="1"/>
</dbReference>
<comment type="similarity">
    <text evidence="3">Belongs to the intermediate filament family.</text>
</comment>
<organism evidence="6 7">
    <name type="scientific">Atractosteus spatula</name>
    <name type="common">Alligator gar</name>
    <name type="synonym">Lepisosteus spatula</name>
    <dbReference type="NCBI Taxonomy" id="7917"/>
    <lineage>
        <taxon>Eukaryota</taxon>
        <taxon>Metazoa</taxon>
        <taxon>Chordata</taxon>
        <taxon>Craniata</taxon>
        <taxon>Vertebrata</taxon>
        <taxon>Euteleostomi</taxon>
        <taxon>Actinopterygii</taxon>
        <taxon>Neopterygii</taxon>
        <taxon>Holostei</taxon>
        <taxon>Semionotiformes</taxon>
        <taxon>Lepisosteidae</taxon>
        <taxon>Atractosteus</taxon>
    </lineage>
</organism>
<feature type="coiled-coil region" evidence="4">
    <location>
        <begin position="8"/>
        <end position="42"/>
    </location>
</feature>
<proteinExistence type="inferred from homology"/>
<dbReference type="PANTHER" id="PTHR23239">
    <property type="entry name" value="INTERMEDIATE FILAMENT"/>
    <property type="match status" value="1"/>
</dbReference>
<name>A0A8J7TI79_ATRSP</name>
<dbReference type="PROSITE" id="PS51842">
    <property type="entry name" value="IF_ROD_2"/>
    <property type="match status" value="1"/>
</dbReference>
<dbReference type="SMART" id="SM01391">
    <property type="entry name" value="Filament"/>
    <property type="match status" value="1"/>
</dbReference>
<dbReference type="Gene3D" id="1.20.5.1160">
    <property type="entry name" value="Vasodilator-stimulated phosphoprotein"/>
    <property type="match status" value="1"/>
</dbReference>
<dbReference type="InterPro" id="IPR018039">
    <property type="entry name" value="IF_conserved"/>
</dbReference>
<keyword evidence="7" id="KW-1185">Reference proteome</keyword>
<accession>A0A8J7TI79</accession>
<dbReference type="GO" id="GO:0005882">
    <property type="term" value="C:intermediate filament"/>
    <property type="evidence" value="ECO:0007669"/>
    <property type="project" value="UniProtKB-KW"/>
</dbReference>
<keyword evidence="2 4" id="KW-0175">Coiled coil</keyword>
<keyword evidence="1 3" id="KW-0403">Intermediate filament</keyword>
<comment type="caution">
    <text evidence="6">The sequence shown here is derived from an EMBL/GenBank/DDBJ whole genome shotgun (WGS) entry which is preliminary data.</text>
</comment>
<evidence type="ECO:0000256" key="1">
    <source>
        <dbReference type="ARBA" id="ARBA00022754"/>
    </source>
</evidence>
<dbReference type="GO" id="GO:0005198">
    <property type="term" value="F:structural molecule activity"/>
    <property type="evidence" value="ECO:0007669"/>
    <property type="project" value="InterPro"/>
</dbReference>
<reference evidence="6" key="1">
    <citation type="journal article" date="2021" name="Cell">
        <title>Tracing the genetic footprints of vertebrate landing in non-teleost ray-finned fishes.</title>
        <authorList>
            <person name="Bi X."/>
            <person name="Wang K."/>
            <person name="Yang L."/>
            <person name="Pan H."/>
            <person name="Jiang H."/>
            <person name="Wei Q."/>
            <person name="Fang M."/>
            <person name="Yu H."/>
            <person name="Zhu C."/>
            <person name="Cai Y."/>
            <person name="He Y."/>
            <person name="Gan X."/>
            <person name="Zeng H."/>
            <person name="Yu D."/>
            <person name="Zhu Y."/>
            <person name="Jiang H."/>
            <person name="Qiu Q."/>
            <person name="Yang H."/>
            <person name="Zhang Y.E."/>
            <person name="Wang W."/>
            <person name="Zhu M."/>
            <person name="He S."/>
            <person name="Zhang G."/>
        </authorList>
    </citation>
    <scope>NUCLEOTIDE SEQUENCE</scope>
    <source>
        <strain evidence="6">Allg_001</strain>
    </source>
</reference>
<dbReference type="EMBL" id="JAAWVO010069671">
    <property type="protein sequence ID" value="MBN3324198.1"/>
    <property type="molecule type" value="Genomic_DNA"/>
</dbReference>
<evidence type="ECO:0000256" key="2">
    <source>
        <dbReference type="ARBA" id="ARBA00023054"/>
    </source>
</evidence>
<evidence type="ECO:0000259" key="5">
    <source>
        <dbReference type="PROSITE" id="PS51842"/>
    </source>
</evidence>
<dbReference type="InterPro" id="IPR002957">
    <property type="entry name" value="Keratin_I"/>
</dbReference>
<dbReference type="PRINTS" id="PR01248">
    <property type="entry name" value="TYPE1KERATIN"/>
</dbReference>
<dbReference type="SUPFAM" id="SSF64593">
    <property type="entry name" value="Intermediate filament protein, coiled coil region"/>
    <property type="match status" value="2"/>
</dbReference>
<dbReference type="Proteomes" id="UP000736164">
    <property type="component" value="Unassembled WGS sequence"/>
</dbReference>
<feature type="non-terminal residue" evidence="6">
    <location>
        <position position="374"/>
    </location>
</feature>
<feature type="domain" description="IF rod" evidence="5">
    <location>
        <begin position="4"/>
        <end position="313"/>
    </location>
</feature>
<dbReference type="InterPro" id="IPR039008">
    <property type="entry name" value="IF_rod_dom"/>
</dbReference>
<protein>
    <submittedName>
        <fullName evidence="6">K1C19 protein</fullName>
    </submittedName>
</protein>
<dbReference type="PANTHER" id="PTHR23239:SF366">
    <property type="entry name" value="KERATIN, TYPE I CYTOSKELETAL 47 KDA"/>
    <property type="match status" value="1"/>
</dbReference>
<evidence type="ECO:0000256" key="4">
    <source>
        <dbReference type="SAM" id="Coils"/>
    </source>
</evidence>
<evidence type="ECO:0000313" key="7">
    <source>
        <dbReference type="Proteomes" id="UP000736164"/>
    </source>
</evidence>
<evidence type="ECO:0000313" key="6">
    <source>
        <dbReference type="EMBL" id="MBN3324198.1"/>
    </source>
</evidence>
<evidence type="ECO:0000256" key="3">
    <source>
        <dbReference type="RuleBase" id="RU000685"/>
    </source>
</evidence>
<feature type="non-terminal residue" evidence="6">
    <location>
        <position position="1"/>
    </location>
</feature>
<feature type="coiled-coil region" evidence="4">
    <location>
        <begin position="112"/>
        <end position="146"/>
    </location>
</feature>
<dbReference type="AlphaFoldDB" id="A0A8J7TI79"/>
<dbReference type="Gene3D" id="1.20.5.170">
    <property type="match status" value="1"/>
</dbReference>